<dbReference type="InterPro" id="IPR004147">
    <property type="entry name" value="ABC1_dom"/>
</dbReference>
<dbReference type="AlphaFoldDB" id="A0A0F9A7B9"/>
<evidence type="ECO:0000259" key="2">
    <source>
        <dbReference type="Pfam" id="PF03109"/>
    </source>
</evidence>
<feature type="domain" description="ABC1 atypical kinase-like" evidence="2">
    <location>
        <begin position="90"/>
        <end position="140"/>
    </location>
</feature>
<dbReference type="InterPro" id="IPR050154">
    <property type="entry name" value="UbiB_kinase"/>
</dbReference>
<comment type="caution">
    <text evidence="3">The sequence shown here is derived from an EMBL/GenBank/DDBJ whole genome shotgun (WGS) entry which is preliminary data.</text>
</comment>
<dbReference type="Pfam" id="PF03109">
    <property type="entry name" value="ABC1"/>
    <property type="match status" value="1"/>
</dbReference>
<evidence type="ECO:0000256" key="1">
    <source>
        <dbReference type="ARBA" id="ARBA00009670"/>
    </source>
</evidence>
<accession>A0A0F9A7B9</accession>
<evidence type="ECO:0000313" key="3">
    <source>
        <dbReference type="EMBL" id="KKL05469.1"/>
    </source>
</evidence>
<dbReference type="PANTHER" id="PTHR10566">
    <property type="entry name" value="CHAPERONE-ACTIVITY OF BC1 COMPLEX CABC1 -RELATED"/>
    <property type="match status" value="1"/>
</dbReference>
<dbReference type="EMBL" id="LAZR01044103">
    <property type="protein sequence ID" value="KKL05469.1"/>
    <property type="molecule type" value="Genomic_DNA"/>
</dbReference>
<sequence length="141" mass="15890">MSAARLYNITKTLLNYGLDELIPSQKIPWYGKVSRACLFWLKNKHPEKPAGLRLRLALQQLGPVWIKFGQMLSTRRDLLPLDIALELALLQDQVQPFDGALAQQLIENALEIDDISEYFSDFEQTPLASASIAQVHTATLV</sequence>
<gene>
    <name evidence="3" type="ORF">LCGC14_2605740</name>
</gene>
<proteinExistence type="inferred from homology"/>
<protein>
    <recommendedName>
        <fullName evidence="2">ABC1 atypical kinase-like domain-containing protein</fullName>
    </recommendedName>
</protein>
<reference evidence="3" key="1">
    <citation type="journal article" date="2015" name="Nature">
        <title>Complex archaea that bridge the gap between prokaryotes and eukaryotes.</title>
        <authorList>
            <person name="Spang A."/>
            <person name="Saw J.H."/>
            <person name="Jorgensen S.L."/>
            <person name="Zaremba-Niedzwiedzka K."/>
            <person name="Martijn J."/>
            <person name="Lind A.E."/>
            <person name="van Eijk R."/>
            <person name="Schleper C."/>
            <person name="Guy L."/>
            <person name="Ettema T.J."/>
        </authorList>
    </citation>
    <scope>NUCLEOTIDE SEQUENCE</scope>
</reference>
<dbReference type="PANTHER" id="PTHR10566:SF113">
    <property type="entry name" value="PROTEIN ACTIVITY OF BC1 COMPLEX KINASE 7, CHLOROPLASTIC"/>
    <property type="match status" value="1"/>
</dbReference>
<organism evidence="3">
    <name type="scientific">marine sediment metagenome</name>
    <dbReference type="NCBI Taxonomy" id="412755"/>
    <lineage>
        <taxon>unclassified sequences</taxon>
        <taxon>metagenomes</taxon>
        <taxon>ecological metagenomes</taxon>
    </lineage>
</organism>
<comment type="similarity">
    <text evidence="1">Belongs to the protein kinase superfamily. ADCK protein kinase family.</text>
</comment>
<name>A0A0F9A7B9_9ZZZZ</name>
<feature type="non-terminal residue" evidence="3">
    <location>
        <position position="141"/>
    </location>
</feature>